<keyword evidence="2" id="KW-0472">Membrane</keyword>
<keyword evidence="2" id="KW-1133">Transmembrane helix</keyword>
<dbReference type="Proteomes" id="UP001601288">
    <property type="component" value="Unassembled WGS sequence"/>
</dbReference>
<evidence type="ECO:0000256" key="1">
    <source>
        <dbReference type="SAM" id="MobiDB-lite"/>
    </source>
</evidence>
<evidence type="ECO:0000313" key="4">
    <source>
        <dbReference type="Proteomes" id="UP001601288"/>
    </source>
</evidence>
<accession>A0ABW6LMX2</accession>
<feature type="transmembrane region" description="Helical" evidence="2">
    <location>
        <begin position="6"/>
        <end position="24"/>
    </location>
</feature>
<feature type="compositionally biased region" description="Low complexity" evidence="1">
    <location>
        <begin position="63"/>
        <end position="75"/>
    </location>
</feature>
<dbReference type="RefSeq" id="WP_358286252.1">
    <property type="nucleotide sequence ID" value="NZ_JBEYGJ010000025.1"/>
</dbReference>
<evidence type="ECO:0000313" key="3">
    <source>
        <dbReference type="EMBL" id="MFE9229404.1"/>
    </source>
</evidence>
<dbReference type="EMBL" id="JBIAFP010000025">
    <property type="protein sequence ID" value="MFE9229404.1"/>
    <property type="molecule type" value="Genomic_DNA"/>
</dbReference>
<feature type="compositionally biased region" description="Basic residues" evidence="1">
    <location>
        <begin position="95"/>
        <end position="105"/>
    </location>
</feature>
<organism evidence="3 4">
    <name type="scientific">Streptomyces massasporeus</name>
    <dbReference type="NCBI Taxonomy" id="67324"/>
    <lineage>
        <taxon>Bacteria</taxon>
        <taxon>Bacillati</taxon>
        <taxon>Actinomycetota</taxon>
        <taxon>Actinomycetes</taxon>
        <taxon>Kitasatosporales</taxon>
        <taxon>Streptomycetaceae</taxon>
        <taxon>Streptomyces</taxon>
    </lineage>
</organism>
<evidence type="ECO:0008006" key="5">
    <source>
        <dbReference type="Google" id="ProtNLM"/>
    </source>
</evidence>
<gene>
    <name evidence="3" type="ORF">ACFYM3_33360</name>
</gene>
<feature type="region of interest" description="Disordered" evidence="1">
    <location>
        <begin position="60"/>
        <end position="128"/>
    </location>
</feature>
<proteinExistence type="predicted"/>
<keyword evidence="4" id="KW-1185">Reference proteome</keyword>
<name>A0ABW6LMX2_9ACTN</name>
<sequence>MWAGRPLPLLIVVGALAVVMGLFARLASVVRRRGLAGSGFRTAMASYEGAFRATAHDSPCEIQAQARAESPAAAPGDPWRPARDSASGAGGARCPRPRSGLRRRLGAWQRRAAPGPVTRRHAESAGGR</sequence>
<reference evidence="3 4" key="1">
    <citation type="submission" date="2024-10" db="EMBL/GenBank/DDBJ databases">
        <title>The Natural Products Discovery Center: Release of the First 8490 Sequenced Strains for Exploring Actinobacteria Biosynthetic Diversity.</title>
        <authorList>
            <person name="Kalkreuter E."/>
            <person name="Kautsar S.A."/>
            <person name="Yang D."/>
            <person name="Bader C.D."/>
            <person name="Teijaro C.N."/>
            <person name="Fluegel L."/>
            <person name="Davis C.M."/>
            <person name="Simpson J.R."/>
            <person name="Lauterbach L."/>
            <person name="Steele A.D."/>
            <person name="Gui C."/>
            <person name="Meng S."/>
            <person name="Li G."/>
            <person name="Viehrig K."/>
            <person name="Ye F."/>
            <person name="Su P."/>
            <person name="Kiefer A.F."/>
            <person name="Nichols A."/>
            <person name="Cepeda A.J."/>
            <person name="Yan W."/>
            <person name="Fan B."/>
            <person name="Jiang Y."/>
            <person name="Adhikari A."/>
            <person name="Zheng C.-J."/>
            <person name="Schuster L."/>
            <person name="Cowan T.M."/>
            <person name="Smanski M.J."/>
            <person name="Chevrette M.G."/>
            <person name="De Carvalho L.P.S."/>
            <person name="Shen B."/>
        </authorList>
    </citation>
    <scope>NUCLEOTIDE SEQUENCE [LARGE SCALE GENOMIC DNA]</scope>
    <source>
        <strain evidence="3 4">NPDC007066</strain>
    </source>
</reference>
<protein>
    <recommendedName>
        <fullName evidence="5">Secreted protein</fullName>
    </recommendedName>
</protein>
<keyword evidence="2" id="KW-0812">Transmembrane</keyword>
<evidence type="ECO:0000256" key="2">
    <source>
        <dbReference type="SAM" id="Phobius"/>
    </source>
</evidence>
<comment type="caution">
    <text evidence="3">The sequence shown here is derived from an EMBL/GenBank/DDBJ whole genome shotgun (WGS) entry which is preliminary data.</text>
</comment>